<keyword evidence="5" id="KW-1185">Reference proteome</keyword>
<dbReference type="OrthoDB" id="564699at2"/>
<evidence type="ECO:0000313" key="3">
    <source>
        <dbReference type="EMBL" id="KLH97483.1"/>
    </source>
</evidence>
<protein>
    <recommendedName>
        <fullName evidence="1">Major tropism determinant N-terminal domain-containing protein</fullName>
    </recommendedName>
</protein>
<dbReference type="Pfam" id="PF18454">
    <property type="entry name" value="Mtd_N"/>
    <property type="match status" value="1"/>
</dbReference>
<dbReference type="Proteomes" id="UP000035218">
    <property type="component" value="Unassembled WGS sequence"/>
</dbReference>
<dbReference type="Proteomes" id="UP000319498">
    <property type="component" value="Unassembled WGS sequence"/>
</dbReference>
<feature type="domain" description="Major tropism determinant N-terminal" evidence="1">
    <location>
        <begin position="5"/>
        <end position="39"/>
    </location>
</feature>
<evidence type="ECO:0000313" key="2">
    <source>
        <dbReference type="EMBL" id="GED60267.1"/>
    </source>
</evidence>
<dbReference type="AlphaFoldDB" id="A0A837KJW7"/>
<evidence type="ECO:0000313" key="5">
    <source>
        <dbReference type="Proteomes" id="UP000319498"/>
    </source>
</evidence>
<comment type="caution">
    <text evidence="3">The sequence shown here is derived from an EMBL/GenBank/DDBJ whole genome shotgun (WGS) entry which is preliminary data.</text>
</comment>
<organism evidence="3 4">
    <name type="scientific">Brevibacillus formosus</name>
    <dbReference type="NCBI Taxonomy" id="54913"/>
    <lineage>
        <taxon>Bacteria</taxon>
        <taxon>Bacillati</taxon>
        <taxon>Bacillota</taxon>
        <taxon>Bacilli</taxon>
        <taxon>Bacillales</taxon>
        <taxon>Paenibacillaceae</taxon>
        <taxon>Brevibacillus</taxon>
    </lineage>
</organism>
<evidence type="ECO:0000259" key="1">
    <source>
        <dbReference type="Pfam" id="PF18454"/>
    </source>
</evidence>
<reference evidence="2 5" key="2">
    <citation type="submission" date="2019-06" db="EMBL/GenBank/DDBJ databases">
        <title>Whole genome shotgun sequence of Brevibacillus formosus NBRC 15716.</title>
        <authorList>
            <person name="Hosoyama A."/>
            <person name="Uohara A."/>
            <person name="Ohji S."/>
            <person name="Ichikawa N."/>
        </authorList>
    </citation>
    <scope>NUCLEOTIDE SEQUENCE [LARGE SCALE GENOMIC DNA]</scope>
    <source>
        <strain evidence="2 5">NBRC 15716</strain>
    </source>
</reference>
<dbReference type="Gene3D" id="2.60.120.40">
    <property type="match status" value="1"/>
</dbReference>
<evidence type="ECO:0000313" key="4">
    <source>
        <dbReference type="Proteomes" id="UP000035218"/>
    </source>
</evidence>
<gene>
    <name evidence="3" type="ORF">AA984_20320</name>
    <name evidence="2" type="ORF">BFO01nite_43990</name>
</gene>
<sequence length="832" mass="91832">MTIPIKFKRGKETNLPSSAPAGEPLFTTDTHKLFIGTGTGIISVGADPALKDRIDSIEKQRSTITYTHHEDFSNRSRIDFDKTTAAVRTNEVRVAKTASFQESFENTNYYDKINSSNILFDTSTQKAALAPGNLEGILYSKPIPVKNSDTVTINANTVLPSTMAFSHSERLTNDDTRSYFQPIAFTDRTNRTWHVAFLKTEGVYYRVENPDGSLAFEKISPTPFSSDFDPASSYGSFVSNVSFVVDYNNRVWLGVPTSKNNYSRHLYLGCINSDGSFIKDWRIISTAGSADLYYKSSSLCVDKNNHIWFGWTYGSMSTYVIKFDSEMNILIPAFPLPGTNSFAYGHLISLNLFYDNAQEAIVSIHHTDSKSGVYLTKISLTGAPIQTIKQLTIQHFTDSLATYFDPDTRKIIIAAVRNASPRSIYVCTIDPVSGTLLQAKALTRTADRIHSLVKDGNTYRFTYDTQLTGKICSLSVNADTLEIADDETIVTNFNGSLSYVYKDSNQNIRCVYASTAYSKNLTMMRSNFVSTPSSVTMEISPDHGAQWLPAPNGQEIKFSSPTDTINLRIKLITPTVTMTPEITKFSLTIGGESGTLSQEFVSNRLPSVSPILNAVLTAEEDQKHGTISWFITNDGGSNWLPATLGEQITFPNPINSDLRVKAILHSPSGVLDSPAIHSFTVLSSNLVSDFIGKTGTNLTATMSADQTLTAADTFTKINFNQTTHDAIQEFDKSQSRFVAKAPGEYLIIGSARIKSPTTSPNGLHLEIRINGELHKVLSSIVSYSNHAWCLNGSSIVQLKPGDYVELFGYSFFANGVIEATPAYSYFQIKQLW</sequence>
<dbReference type="EMBL" id="BJOL01000028">
    <property type="protein sequence ID" value="GED60267.1"/>
    <property type="molecule type" value="Genomic_DNA"/>
</dbReference>
<dbReference type="EMBL" id="LDCN01000006">
    <property type="protein sequence ID" value="KLH97483.1"/>
    <property type="molecule type" value="Genomic_DNA"/>
</dbReference>
<proteinExistence type="predicted"/>
<dbReference type="GeneID" id="87587404"/>
<reference evidence="3 4" key="1">
    <citation type="submission" date="2015-05" db="EMBL/GenBank/DDBJ databases">
        <title>Genome sequencing project for genomic taxonomy and phylogenomics of Bacillus-like bacteria.</title>
        <authorList>
            <person name="Liu B."/>
            <person name="Wang J."/>
            <person name="Zhu Y."/>
            <person name="Liu G."/>
            <person name="Chen Q."/>
            <person name="Chen Z."/>
            <person name="Lan J."/>
            <person name="Che J."/>
            <person name="Ge C."/>
            <person name="Shi H."/>
            <person name="Pan Z."/>
            <person name="Liu X."/>
        </authorList>
    </citation>
    <scope>NUCLEOTIDE SEQUENCE [LARGE SCALE GENOMIC DNA]</scope>
    <source>
        <strain evidence="3 4">DSM 9885</strain>
    </source>
</reference>
<name>A0A837KJW7_9BACL</name>
<dbReference type="RefSeq" id="WP_047072299.1">
    <property type="nucleotide sequence ID" value="NZ_BJOL01000028.1"/>
</dbReference>
<accession>A0A837KJW7</accession>
<dbReference type="SUPFAM" id="SSF49842">
    <property type="entry name" value="TNF-like"/>
    <property type="match status" value="1"/>
</dbReference>
<dbReference type="InterPro" id="IPR008983">
    <property type="entry name" value="Tumour_necrosis_fac-like_dom"/>
</dbReference>
<dbReference type="InterPro" id="IPR041352">
    <property type="entry name" value="Mtd_N"/>
</dbReference>